<sequence length="521" mass="58040">MVLSPNDDATVSPVLAPTGEVTVQDSGSLSDNRSIRGATAVEATHPGTSPGLGHVEIPVPAPIQGFLPTDRGALTPALTDVHPMGLHCPEGGMNTSILSQAEEVPPGSPYSRPSYWLDPAKAQEHIDRIHRFRILVMGRANAGKTTVLQRVCNATDQPETFDEKGEKVDATVVRGSLWRGYHNIENELVFRDNPGFVFHDSCGFEAGSEESFDIVMKFVRDRAKATRLDERIHAIWFCIPLNESLRVSMAAEMRFFDECDTGHVPVIVLLTKADTLSLEAIQELMNQGMSVDDAMRGAAEVEERILNHYLQMVKDWLNKKSFPPKDYLSLSGMQQEGADCTSLITCTANALKEEALEQLLLSTRQSNLEICMEFAIMKTLKRLMTKQGYKVQPASLTFYMSRWLPYVRNGDTIPHPGRSLKMPTLSISKQYSMQYVAEHGLGSILVFEYLYLFQVQNGRNNMQEGLTLAVKEYQSSGIQAKVNESIQKAFDMHGNNVDILCPILVHIAMENQLCKILFPLY</sequence>
<evidence type="ECO:0008006" key="3">
    <source>
        <dbReference type="Google" id="ProtNLM"/>
    </source>
</evidence>
<reference evidence="2" key="2">
    <citation type="submission" date="2015-01" db="EMBL/GenBank/DDBJ databases">
        <title>Evolutionary Origins and Diversification of the Mycorrhizal Mutualists.</title>
        <authorList>
            <consortium name="DOE Joint Genome Institute"/>
            <consortium name="Mycorrhizal Genomics Consortium"/>
            <person name="Kohler A."/>
            <person name="Kuo A."/>
            <person name="Nagy L.G."/>
            <person name="Floudas D."/>
            <person name="Copeland A."/>
            <person name="Barry K.W."/>
            <person name="Cichocki N."/>
            <person name="Veneault-Fourrey C."/>
            <person name="LaButti K."/>
            <person name="Lindquist E.A."/>
            <person name="Lipzen A."/>
            <person name="Lundell T."/>
            <person name="Morin E."/>
            <person name="Murat C."/>
            <person name="Riley R."/>
            <person name="Ohm R."/>
            <person name="Sun H."/>
            <person name="Tunlid A."/>
            <person name="Henrissat B."/>
            <person name="Grigoriev I.V."/>
            <person name="Hibbett D.S."/>
            <person name="Martin F."/>
        </authorList>
    </citation>
    <scope>NUCLEOTIDE SEQUENCE [LARGE SCALE GENOMIC DNA]</scope>
    <source>
        <strain evidence="2">441</strain>
    </source>
</reference>
<protein>
    <recommendedName>
        <fullName evidence="3">G domain-containing protein</fullName>
    </recommendedName>
</protein>
<dbReference type="AlphaFoldDB" id="A0A0C9ZSB0"/>
<reference evidence="1 2" key="1">
    <citation type="submission" date="2014-04" db="EMBL/GenBank/DDBJ databases">
        <authorList>
            <consortium name="DOE Joint Genome Institute"/>
            <person name="Kuo A."/>
            <person name="Kohler A."/>
            <person name="Costa M.D."/>
            <person name="Nagy L.G."/>
            <person name="Floudas D."/>
            <person name="Copeland A."/>
            <person name="Barry K.W."/>
            <person name="Cichocki N."/>
            <person name="Veneault-Fourrey C."/>
            <person name="LaButti K."/>
            <person name="Lindquist E.A."/>
            <person name="Lipzen A."/>
            <person name="Lundell T."/>
            <person name="Morin E."/>
            <person name="Murat C."/>
            <person name="Sun H."/>
            <person name="Tunlid A."/>
            <person name="Henrissat B."/>
            <person name="Grigoriev I.V."/>
            <person name="Hibbett D.S."/>
            <person name="Martin F."/>
            <person name="Nordberg H.P."/>
            <person name="Cantor M.N."/>
            <person name="Hua S.X."/>
        </authorList>
    </citation>
    <scope>NUCLEOTIDE SEQUENCE [LARGE SCALE GENOMIC DNA]</scope>
    <source>
        <strain evidence="1 2">441</strain>
    </source>
</reference>
<evidence type="ECO:0000313" key="2">
    <source>
        <dbReference type="Proteomes" id="UP000054018"/>
    </source>
</evidence>
<dbReference type="HOGENOM" id="CLU_023805_6_1_1"/>
<dbReference type="Gene3D" id="3.40.50.300">
    <property type="entry name" value="P-loop containing nucleotide triphosphate hydrolases"/>
    <property type="match status" value="1"/>
</dbReference>
<dbReference type="SUPFAM" id="SSF52540">
    <property type="entry name" value="P-loop containing nucleoside triphosphate hydrolases"/>
    <property type="match status" value="1"/>
</dbReference>
<name>A0A0C9ZSB0_9AGAM</name>
<organism evidence="1 2">
    <name type="scientific">Pisolithus microcarpus 441</name>
    <dbReference type="NCBI Taxonomy" id="765257"/>
    <lineage>
        <taxon>Eukaryota</taxon>
        <taxon>Fungi</taxon>
        <taxon>Dikarya</taxon>
        <taxon>Basidiomycota</taxon>
        <taxon>Agaricomycotina</taxon>
        <taxon>Agaricomycetes</taxon>
        <taxon>Agaricomycetidae</taxon>
        <taxon>Boletales</taxon>
        <taxon>Sclerodermatineae</taxon>
        <taxon>Pisolithaceae</taxon>
        <taxon>Pisolithus</taxon>
    </lineage>
</organism>
<dbReference type="STRING" id="765257.A0A0C9ZSB0"/>
<accession>A0A0C9ZSB0</accession>
<dbReference type="OrthoDB" id="2681755at2759"/>
<dbReference type="CDD" id="cd00882">
    <property type="entry name" value="Ras_like_GTPase"/>
    <property type="match status" value="1"/>
</dbReference>
<gene>
    <name evidence="1" type="ORF">PISMIDRAFT_680059</name>
</gene>
<dbReference type="InterPro" id="IPR027417">
    <property type="entry name" value="P-loop_NTPase"/>
</dbReference>
<dbReference type="Proteomes" id="UP000054018">
    <property type="component" value="Unassembled WGS sequence"/>
</dbReference>
<keyword evidence="2" id="KW-1185">Reference proteome</keyword>
<proteinExistence type="predicted"/>
<dbReference type="EMBL" id="KN833737">
    <property type="protein sequence ID" value="KIK22643.1"/>
    <property type="molecule type" value="Genomic_DNA"/>
</dbReference>
<evidence type="ECO:0000313" key="1">
    <source>
        <dbReference type="EMBL" id="KIK22643.1"/>
    </source>
</evidence>